<dbReference type="SMART" id="SM00320">
    <property type="entry name" value="WD40"/>
    <property type="match status" value="3"/>
</dbReference>
<dbReference type="SUPFAM" id="SSF81383">
    <property type="entry name" value="F-box domain"/>
    <property type="match status" value="1"/>
</dbReference>
<dbReference type="AlphaFoldDB" id="A0A0L0D1Z6"/>
<dbReference type="STRING" id="461836.A0A0L0D1Z6"/>
<organism evidence="4 5">
    <name type="scientific">Thecamonas trahens ATCC 50062</name>
    <dbReference type="NCBI Taxonomy" id="461836"/>
    <lineage>
        <taxon>Eukaryota</taxon>
        <taxon>Apusozoa</taxon>
        <taxon>Apusomonadida</taxon>
        <taxon>Apusomonadidae</taxon>
        <taxon>Thecamonas</taxon>
    </lineage>
</organism>
<dbReference type="InterPro" id="IPR001680">
    <property type="entry name" value="WD40_rpt"/>
</dbReference>
<dbReference type="GeneID" id="25560074"/>
<evidence type="ECO:0000313" key="5">
    <source>
        <dbReference type="Proteomes" id="UP000054408"/>
    </source>
</evidence>
<feature type="domain" description="F-box" evidence="3">
    <location>
        <begin position="1"/>
        <end position="45"/>
    </location>
</feature>
<dbReference type="Gene3D" id="2.130.10.10">
    <property type="entry name" value="YVTN repeat-like/Quinoprotein amine dehydrogenase"/>
    <property type="match status" value="1"/>
</dbReference>
<keyword evidence="1" id="KW-0853">WD repeat</keyword>
<dbReference type="SUPFAM" id="SSF50978">
    <property type="entry name" value="WD40 repeat-like"/>
    <property type="match status" value="1"/>
</dbReference>
<evidence type="ECO:0000256" key="2">
    <source>
        <dbReference type="ARBA" id="ARBA00022737"/>
    </source>
</evidence>
<dbReference type="PROSITE" id="PS50181">
    <property type="entry name" value="FBOX"/>
    <property type="match status" value="1"/>
</dbReference>
<keyword evidence="2" id="KW-0677">Repeat</keyword>
<dbReference type="PANTHER" id="PTHR22847">
    <property type="entry name" value="WD40 REPEAT PROTEIN"/>
    <property type="match status" value="1"/>
</dbReference>
<dbReference type="EMBL" id="GL349433">
    <property type="protein sequence ID" value="KNC46140.1"/>
    <property type="molecule type" value="Genomic_DNA"/>
</dbReference>
<keyword evidence="5" id="KW-1185">Reference proteome</keyword>
<dbReference type="RefSeq" id="XP_013763117.1">
    <property type="nucleotide sequence ID" value="XM_013907663.1"/>
</dbReference>
<sequence>MLESLPTELVLLVLEWCGPVEVARVGRTCSRLRAIARDALLWGRILQGMIPRATGVAVDAELGPLDELCGSMVRARRRAWYYGMLRSGGRKPAMYADEIDDDDEVLRLADAHTNVVGTARLGSISHVEVVGRQVVLGAEAVHVADLDTGKCRKVGAHFSEMNSMALWGDEGVVSAGADGRVCFTVLGSDDGPSHGWSAACSDDWLRRVVPVGGRAVASSRAKELFVLDAETGAVTDATAQLDSMAWTLAEFEPQTVACGSADGTVAVWDLRASLAQGPAAVAKVCSDMVSCLVEMENGCVVAGGFDGSLVTLDPRALTAGPCAVLRSHSARVLQVEAYAGGVISCAADCSLLRWDGESTRPSVGFETPGARGWQADDGDEGVGAAAMASSRPLFAQAFAVAADAGVVVANAANSPQVGVYSAATGHLLHKVGSRGPMARTTLPAANDDVLVTVTSMFVVAYDVAGMVAESVLGVK</sequence>
<dbReference type="InterPro" id="IPR001810">
    <property type="entry name" value="F-box_dom"/>
</dbReference>
<dbReference type="OrthoDB" id="435188at2759"/>
<dbReference type="InterPro" id="IPR036047">
    <property type="entry name" value="F-box-like_dom_sf"/>
</dbReference>
<accession>A0A0L0D1Z6</accession>
<dbReference type="PANTHER" id="PTHR22847:SF637">
    <property type="entry name" value="WD REPEAT DOMAIN 5B"/>
    <property type="match status" value="1"/>
</dbReference>
<dbReference type="InterPro" id="IPR015943">
    <property type="entry name" value="WD40/YVTN_repeat-like_dom_sf"/>
</dbReference>
<dbReference type="Proteomes" id="UP000054408">
    <property type="component" value="Unassembled WGS sequence"/>
</dbReference>
<dbReference type="Pfam" id="PF12937">
    <property type="entry name" value="F-box-like"/>
    <property type="match status" value="1"/>
</dbReference>
<dbReference type="InterPro" id="IPR036322">
    <property type="entry name" value="WD40_repeat_dom_sf"/>
</dbReference>
<dbReference type="GO" id="GO:1990234">
    <property type="term" value="C:transferase complex"/>
    <property type="evidence" value="ECO:0007669"/>
    <property type="project" value="UniProtKB-ARBA"/>
</dbReference>
<evidence type="ECO:0000313" key="4">
    <source>
        <dbReference type="EMBL" id="KNC46140.1"/>
    </source>
</evidence>
<proteinExistence type="predicted"/>
<dbReference type="Gene3D" id="1.20.1280.50">
    <property type="match status" value="1"/>
</dbReference>
<reference evidence="4 5" key="1">
    <citation type="submission" date="2010-05" db="EMBL/GenBank/DDBJ databases">
        <title>The Genome Sequence of Thecamonas trahens ATCC 50062.</title>
        <authorList>
            <consortium name="The Broad Institute Genome Sequencing Platform"/>
            <person name="Russ C."/>
            <person name="Cuomo C."/>
            <person name="Shea T."/>
            <person name="Young S.K."/>
            <person name="Zeng Q."/>
            <person name="Koehrsen M."/>
            <person name="Haas B."/>
            <person name="Borodovsky M."/>
            <person name="Guigo R."/>
            <person name="Alvarado L."/>
            <person name="Berlin A."/>
            <person name="Bochicchio J."/>
            <person name="Borenstein D."/>
            <person name="Chapman S."/>
            <person name="Chen Z."/>
            <person name="Freedman E."/>
            <person name="Gellesch M."/>
            <person name="Goldberg J."/>
            <person name="Griggs A."/>
            <person name="Gujja S."/>
            <person name="Heilman E."/>
            <person name="Heiman D."/>
            <person name="Hepburn T."/>
            <person name="Howarth C."/>
            <person name="Jen D."/>
            <person name="Larson L."/>
            <person name="Mehta T."/>
            <person name="Park D."/>
            <person name="Pearson M."/>
            <person name="Roberts A."/>
            <person name="Saif S."/>
            <person name="Shenoy N."/>
            <person name="Sisk P."/>
            <person name="Stolte C."/>
            <person name="Sykes S."/>
            <person name="Thomson T."/>
            <person name="Walk T."/>
            <person name="White J."/>
            <person name="Yandava C."/>
            <person name="Burger G."/>
            <person name="Gray M.W."/>
            <person name="Holland P.W.H."/>
            <person name="King N."/>
            <person name="Lang F.B.F."/>
            <person name="Roger A.J."/>
            <person name="Ruiz-Trillo I."/>
            <person name="Lander E."/>
            <person name="Nusbaum C."/>
        </authorList>
    </citation>
    <scope>NUCLEOTIDE SEQUENCE [LARGE SCALE GENOMIC DNA]</scope>
    <source>
        <strain evidence="4 5">ATCC 50062</strain>
    </source>
</reference>
<evidence type="ECO:0000259" key="3">
    <source>
        <dbReference type="PROSITE" id="PS50181"/>
    </source>
</evidence>
<name>A0A0L0D1Z6_THETB</name>
<evidence type="ECO:0000256" key="1">
    <source>
        <dbReference type="ARBA" id="ARBA00022574"/>
    </source>
</evidence>
<protein>
    <recommendedName>
        <fullName evidence="3">F-box domain-containing protein</fullName>
    </recommendedName>
</protein>
<gene>
    <name evidence="4" type="ORF">AMSG_00258</name>
</gene>